<dbReference type="Proteomes" id="UP000435957">
    <property type="component" value="Unassembled WGS sequence"/>
</dbReference>
<dbReference type="AlphaFoldDB" id="A0A256GI57"/>
<comment type="caution">
    <text evidence="2">The sequence shown here is derived from an EMBL/GenBank/DDBJ whole genome shotgun (WGS) entry which is preliminary data.</text>
</comment>
<evidence type="ECO:0000313" key="2">
    <source>
        <dbReference type="EMBL" id="OYR26281.1"/>
    </source>
</evidence>
<evidence type="ECO:0000313" key="1">
    <source>
        <dbReference type="EMBL" id="KAB2701316.1"/>
    </source>
</evidence>
<protein>
    <submittedName>
        <fullName evidence="2">Uncharacterized protein</fullName>
    </submittedName>
</protein>
<dbReference type="EMBL" id="NNRN01000055">
    <property type="protein sequence ID" value="OYR26281.1"/>
    <property type="molecule type" value="Genomic_DNA"/>
</dbReference>
<reference evidence="1 4" key="2">
    <citation type="submission" date="2019-09" db="EMBL/GenBank/DDBJ databases">
        <title>Taxonomic organization of the family Brucellaceae based on a phylogenomic approach.</title>
        <authorList>
            <person name="Leclercq S."/>
            <person name="Cloeckaert A."/>
            <person name="Zygmunt M.S."/>
        </authorList>
    </citation>
    <scope>NUCLEOTIDE SEQUENCE [LARGE SCALE GENOMIC DNA]</scope>
    <source>
        <strain evidence="1 4">LUP23</strain>
    </source>
</reference>
<reference evidence="2 3" key="1">
    <citation type="submission" date="2017-07" db="EMBL/GenBank/DDBJ databases">
        <title>Draft genome of Ochrobactrum lupini type strain LUP21.</title>
        <authorList>
            <person name="Krzyzanowska D.M."/>
            <person name="Jafra S."/>
        </authorList>
    </citation>
    <scope>NUCLEOTIDE SEQUENCE [LARGE SCALE GENOMIC DNA]</scope>
    <source>
        <strain evidence="2 3">LUP21</strain>
    </source>
</reference>
<dbReference type="Proteomes" id="UP000216363">
    <property type="component" value="Unassembled WGS sequence"/>
</dbReference>
<dbReference type="EMBL" id="WBWF01000027">
    <property type="protein sequence ID" value="KAB2701316.1"/>
    <property type="molecule type" value="Genomic_DNA"/>
</dbReference>
<sequence>MTIEKSIENALFERVASLVLNPALPVAWPNIAFQRPATGYLRVTHVPNTSRRRFVGSTAPHQRRGVLQIDVFLPLNGGATKSTENAGKVAEHFPTDLKLPKDGLSVRITKAPDIVQGFSDETHWQVPLTISYDCFA</sequence>
<keyword evidence="4" id="KW-1185">Reference proteome</keyword>
<gene>
    <name evidence="2" type="ORF">CES86_3749</name>
    <name evidence="1" type="ORF">F9L03_24025</name>
</gene>
<proteinExistence type="predicted"/>
<dbReference type="Pfam" id="PF13554">
    <property type="entry name" value="Phage_tail_terminator_5"/>
    <property type="match status" value="1"/>
</dbReference>
<organism evidence="2 3">
    <name type="scientific">Brucella lupini</name>
    <dbReference type="NCBI Taxonomy" id="255457"/>
    <lineage>
        <taxon>Bacteria</taxon>
        <taxon>Pseudomonadati</taxon>
        <taxon>Pseudomonadota</taxon>
        <taxon>Alphaproteobacteria</taxon>
        <taxon>Hyphomicrobiales</taxon>
        <taxon>Brucellaceae</taxon>
        <taxon>Brucella/Ochrobactrum group</taxon>
        <taxon>Brucella</taxon>
    </lineage>
</organism>
<evidence type="ECO:0000313" key="4">
    <source>
        <dbReference type="Proteomes" id="UP000435957"/>
    </source>
</evidence>
<dbReference type="InterPro" id="IPR025395">
    <property type="entry name" value="Phage_tail_terminator-like"/>
</dbReference>
<accession>A0A256GI57</accession>
<dbReference type="RefSeq" id="WP_094515168.1">
    <property type="nucleotide sequence ID" value="NZ_JBHEEP010000030.1"/>
</dbReference>
<dbReference type="Gene3D" id="3.30.2000.20">
    <property type="match status" value="1"/>
</dbReference>
<name>A0A256GI57_9HYPH</name>
<evidence type="ECO:0000313" key="3">
    <source>
        <dbReference type="Proteomes" id="UP000216363"/>
    </source>
</evidence>